<dbReference type="PANTHER" id="PTHR12526">
    <property type="entry name" value="GLYCOSYLTRANSFERASE"/>
    <property type="match status" value="1"/>
</dbReference>
<evidence type="ECO:0000313" key="2">
    <source>
        <dbReference type="Proteomes" id="UP000034128"/>
    </source>
</evidence>
<dbReference type="Proteomes" id="UP000034128">
    <property type="component" value="Unassembled WGS sequence"/>
</dbReference>
<organism evidence="1 2">
    <name type="scientific">candidate division WWE3 bacterium GW2011_GWA2_44_16</name>
    <dbReference type="NCBI Taxonomy" id="1619110"/>
    <lineage>
        <taxon>Bacteria</taxon>
        <taxon>Katanobacteria</taxon>
    </lineage>
</organism>
<dbReference type="EMBL" id="LCIA01000007">
    <property type="protein sequence ID" value="KKT45321.1"/>
    <property type="molecule type" value="Genomic_DNA"/>
</dbReference>
<proteinExistence type="predicted"/>
<reference evidence="1 2" key="1">
    <citation type="journal article" date="2015" name="Nature">
        <title>rRNA introns, odd ribosomes, and small enigmatic genomes across a large radiation of phyla.</title>
        <authorList>
            <person name="Brown C.T."/>
            <person name="Hug L.A."/>
            <person name="Thomas B.C."/>
            <person name="Sharon I."/>
            <person name="Castelle C.J."/>
            <person name="Singh A."/>
            <person name="Wilkins M.J."/>
            <person name="Williams K.H."/>
            <person name="Banfield J.F."/>
        </authorList>
    </citation>
    <scope>NUCLEOTIDE SEQUENCE [LARGE SCALE GENOMIC DNA]</scope>
</reference>
<sequence>MLATKKVVIATHVYTTGPAQDLKDYLVNNRCGKVLFIGHPLFYDPKLQGSGYELYIQGDKKRETHGRIKKIPEVLAYVKDIILNVAYVMRTGDKWDLYVGSDNLNALSGLVLKLLGRVTKTVYYVIDYNPKRFQNKMLNTIYHKIDQVCVTYCDETWNLSPRMEVGRKEYFKFSGGHQKVVPVGVWLDRIHIPRFEEINKHTLVFMGHITEKQGVQHILDAVPSIIEKIPDFNLLVIGGGNFLDSLKSQADKLGVTKHVTFTGHVKDHTDIEVMVSKSAVAVALYDEHDAKGNISFTYFSDPAKLKTYLACGLPVLVTDVPYNAEDIQAKSCGKIITSDVASVTSAVSELMANESKLQEYRKNALDYAKRYNWSTIFADALEGVLGA</sequence>
<dbReference type="SUPFAM" id="SSF53756">
    <property type="entry name" value="UDP-Glycosyltransferase/glycogen phosphorylase"/>
    <property type="match status" value="1"/>
</dbReference>
<gene>
    <name evidence="1" type="ORF">UW36_C0007G0002</name>
</gene>
<dbReference type="CDD" id="cd03801">
    <property type="entry name" value="GT4_PimA-like"/>
    <property type="match status" value="1"/>
</dbReference>
<comment type="caution">
    <text evidence="1">The sequence shown here is derived from an EMBL/GenBank/DDBJ whole genome shotgun (WGS) entry which is preliminary data.</text>
</comment>
<accession>A0A0G1HD55</accession>
<dbReference type="Pfam" id="PF13692">
    <property type="entry name" value="Glyco_trans_1_4"/>
    <property type="match status" value="1"/>
</dbReference>
<dbReference type="STRING" id="1619110.UW36_C0007G0002"/>
<evidence type="ECO:0000313" key="1">
    <source>
        <dbReference type="EMBL" id="KKT45321.1"/>
    </source>
</evidence>
<protein>
    <submittedName>
        <fullName evidence="1">Uncharacterized protein</fullName>
    </submittedName>
</protein>
<dbReference type="AlphaFoldDB" id="A0A0G1HD55"/>
<name>A0A0G1HD55_UNCKA</name>
<dbReference type="Gene3D" id="3.40.50.2000">
    <property type="entry name" value="Glycogen Phosphorylase B"/>
    <property type="match status" value="2"/>
</dbReference>